<dbReference type="KEGG" id="mpk:VL20_1277"/>
<evidence type="ECO:0000313" key="2">
    <source>
        <dbReference type="Proteomes" id="UP000068167"/>
    </source>
</evidence>
<keyword evidence="2" id="KW-1185">Reference proteome</keyword>
<protein>
    <submittedName>
        <fullName evidence="1">DNA gyrase subunit A</fullName>
    </submittedName>
</protein>
<dbReference type="EMBL" id="CP011339">
    <property type="protein sequence ID" value="AKV66452.1"/>
    <property type="molecule type" value="Genomic_DNA"/>
</dbReference>
<sequence length="49" mass="5336">MLGVRVLVEIPPSLLLPTSPRPHFPISPDNLISVTAPKLYNKGSSINKQ</sequence>
<dbReference type="AlphaFoldDB" id="A0A0K1RX21"/>
<reference evidence="1 2" key="1">
    <citation type="journal article" date="2016" name="Stand. Genomic Sci.">
        <title>Complete genome sequence and genomic characterization of Microcystis panniformis FACHB 1757 by third-generation sequencing.</title>
        <authorList>
            <person name="Zhang J.Y."/>
            <person name="Guan R."/>
            <person name="Zhang H.J."/>
            <person name="Li H."/>
            <person name="Xiao P."/>
            <person name="Yu G.L."/>
            <person name="Du L."/>
            <person name="Cao D.M."/>
            <person name="Zhu B.C."/>
            <person name="Li R.H."/>
            <person name="Lu Z.H."/>
        </authorList>
    </citation>
    <scope>NUCLEOTIDE SEQUENCE [LARGE SCALE GENOMIC DNA]</scope>
    <source>
        <strain evidence="1 2">FACHB-1757</strain>
    </source>
</reference>
<dbReference type="Proteomes" id="UP000068167">
    <property type="component" value="Chromosome"/>
</dbReference>
<evidence type="ECO:0000313" key="1">
    <source>
        <dbReference type="EMBL" id="AKV66452.1"/>
    </source>
</evidence>
<accession>A0A0K1RX21</accession>
<dbReference type="PATRIC" id="fig|1638788.3.peg.1283"/>
<gene>
    <name evidence="1" type="ORF">VL20_1277</name>
</gene>
<organism evidence="1 2">
    <name type="scientific">Microcystis panniformis FACHB-1757</name>
    <dbReference type="NCBI Taxonomy" id="1638788"/>
    <lineage>
        <taxon>Bacteria</taxon>
        <taxon>Bacillati</taxon>
        <taxon>Cyanobacteriota</taxon>
        <taxon>Cyanophyceae</taxon>
        <taxon>Oscillatoriophycideae</taxon>
        <taxon>Chroococcales</taxon>
        <taxon>Microcystaceae</taxon>
        <taxon>Microcystis</taxon>
    </lineage>
</organism>
<name>A0A0K1RX21_9CHRO</name>
<proteinExistence type="predicted"/>